<evidence type="ECO:0000259" key="1">
    <source>
        <dbReference type="Pfam" id="PF06445"/>
    </source>
</evidence>
<keyword evidence="3" id="KW-1185">Reference proteome</keyword>
<evidence type="ECO:0000313" key="2">
    <source>
        <dbReference type="EMBL" id="EEG31550.1"/>
    </source>
</evidence>
<dbReference type="InterPro" id="IPR029442">
    <property type="entry name" value="GyrI-like"/>
</dbReference>
<gene>
    <name evidence="2" type="ORF">CLOSTMETH_00764</name>
</gene>
<dbReference type="InterPro" id="IPR024265">
    <property type="entry name" value="DUF3788"/>
</dbReference>
<dbReference type="STRING" id="537013.CLOSTMETH_00764"/>
<dbReference type="SUPFAM" id="SSF55136">
    <property type="entry name" value="Probable bacterial effector-binding domain"/>
    <property type="match status" value="1"/>
</dbReference>
<dbReference type="EMBL" id="ACEC01000031">
    <property type="protein sequence ID" value="EEG31550.1"/>
    <property type="molecule type" value="Genomic_DNA"/>
</dbReference>
<organism evidence="2 3">
    <name type="scientific">[Clostridium] methylpentosum DSM 5476</name>
    <dbReference type="NCBI Taxonomy" id="537013"/>
    <lineage>
        <taxon>Bacteria</taxon>
        <taxon>Bacillati</taxon>
        <taxon>Bacillota</taxon>
        <taxon>Clostridia</taxon>
        <taxon>Eubacteriales</taxon>
        <taxon>Oscillospiraceae</taxon>
        <taxon>Oscillospiraceae incertae sedis</taxon>
    </lineage>
</organism>
<dbReference type="HOGENOM" id="CLU_786873_0_0_9"/>
<dbReference type="InterPro" id="IPR011256">
    <property type="entry name" value="Reg_factor_effector_dom_sf"/>
</dbReference>
<dbReference type="eggNOG" id="COG4832">
    <property type="taxonomic scope" value="Bacteria"/>
</dbReference>
<name>C0EAB0_9FIRM</name>
<protein>
    <recommendedName>
        <fullName evidence="1">GyrI-like small molecule binding domain-containing protein</fullName>
    </recommendedName>
</protein>
<dbReference type="Gene3D" id="3.20.80.10">
    <property type="entry name" value="Regulatory factor, effector binding domain"/>
    <property type="match status" value="1"/>
</dbReference>
<dbReference type="Pfam" id="PF12663">
    <property type="entry name" value="DUF3788"/>
    <property type="match status" value="1"/>
</dbReference>
<reference evidence="2 3" key="1">
    <citation type="submission" date="2009-01" db="EMBL/GenBank/DDBJ databases">
        <authorList>
            <person name="Fulton L."/>
            <person name="Clifton S."/>
            <person name="Fulton B."/>
            <person name="Xu J."/>
            <person name="Minx P."/>
            <person name="Pepin K.H."/>
            <person name="Johnson M."/>
            <person name="Bhonagiri V."/>
            <person name="Nash W.E."/>
            <person name="Mardis E.R."/>
            <person name="Wilson R.K."/>
        </authorList>
    </citation>
    <scope>NUCLEOTIDE SEQUENCE [LARGE SCALE GENOMIC DNA]</scope>
    <source>
        <strain evidence="2 3">DSM 5476</strain>
    </source>
</reference>
<reference evidence="2 3" key="2">
    <citation type="submission" date="2009-02" db="EMBL/GenBank/DDBJ databases">
        <title>Draft genome sequence of Clostridium methylpentosum (DSM 5476).</title>
        <authorList>
            <person name="Sudarsanam P."/>
            <person name="Ley R."/>
            <person name="Guruge J."/>
            <person name="Turnbaugh P.J."/>
            <person name="Mahowald M."/>
            <person name="Liep D."/>
            <person name="Gordon J."/>
        </authorList>
    </citation>
    <scope>NUCLEOTIDE SEQUENCE [LARGE SCALE GENOMIC DNA]</scope>
    <source>
        <strain evidence="2 3">DSM 5476</strain>
    </source>
</reference>
<dbReference type="Proteomes" id="UP000003340">
    <property type="component" value="Unassembled WGS sequence"/>
</dbReference>
<evidence type="ECO:0000313" key="3">
    <source>
        <dbReference type="Proteomes" id="UP000003340"/>
    </source>
</evidence>
<comment type="caution">
    <text evidence="2">The sequence shown here is derived from an EMBL/GenBank/DDBJ whole genome shotgun (WGS) entry which is preliminary data.</text>
</comment>
<proteinExistence type="predicted"/>
<dbReference type="AlphaFoldDB" id="C0EAB0"/>
<dbReference type="Pfam" id="PF06445">
    <property type="entry name" value="GyrI-like"/>
    <property type="match status" value="1"/>
</dbReference>
<dbReference type="eggNOG" id="COG3708">
    <property type="taxonomic scope" value="Bacteria"/>
</dbReference>
<sequence length="352" mass="40821">MAAILEHSPSEEELKRLLTGSYPVWKEIEQYLFDHYQVETQWANGGKAGVYEYKFRSASRTLCGFYARNGSFGFLVTLGRKERERFELARDAFSQAVQEDYDAAQTYPDGKWVMIEVHDSGCLEDIKRLLTVKKKPRVVRDKAVQKVDYKRKLKHLYLPPTRPEVIDVPSAYYIMVDGTGDPQGKAYQEAVGILYSLNYTIKMSRKSGTELEGYFDYVIPPLEGLWWSPGGKLDLSQRDQWMWTSMIRQPEFVTPEVFAWAVQKCQVKKPEIDVSKARLEVLEEGTCVQMLHIGTYDQETESMEKIMAFIESNRYRDCSGQARKHHEIYLSDPRKTVPERLKTVLRVPVEQL</sequence>
<feature type="domain" description="GyrI-like small molecule binding" evidence="1">
    <location>
        <begin position="163"/>
        <end position="349"/>
    </location>
</feature>
<accession>C0EAB0</accession>